<reference evidence="3" key="1">
    <citation type="submission" date="2016-10" db="EMBL/GenBank/DDBJ databases">
        <authorList>
            <person name="Varghese N."/>
            <person name="Submissions S."/>
        </authorList>
    </citation>
    <scope>NUCLEOTIDE SEQUENCE [LARGE SCALE GENOMIC DNA]</scope>
    <source>
        <strain evidence="3">DSM 3695</strain>
    </source>
</reference>
<dbReference type="AlphaFoldDB" id="A0A1I0PWV3"/>
<dbReference type="InterPro" id="IPR018490">
    <property type="entry name" value="cNMP-bd_dom_sf"/>
</dbReference>
<sequence>MLIAFLFLSFRMHLPLLQKTVFQIMPLPDTEWEAMAACWHPVQFKRREVMTAAGEVEKYIYFVIAGVQRVFCLEGDKESTIIFSYTGSFSGVLDSFLLQIPSPWCLETLTHSEFLRMSYSDFNQLTLRFPLIERWARIGTAAAMAGVLERHKELLSFSAEQKFRKLLTRSPQVLQLIPHKYLASYLGIDPATFSKLLSTVKL</sequence>
<keyword evidence="2" id="KW-0418">Kinase</keyword>
<dbReference type="EMBL" id="FOJG01000001">
    <property type="protein sequence ID" value="SEW19055.1"/>
    <property type="molecule type" value="Genomic_DNA"/>
</dbReference>
<dbReference type="CDD" id="cd00038">
    <property type="entry name" value="CAP_ED"/>
    <property type="match status" value="1"/>
</dbReference>
<dbReference type="Proteomes" id="UP000199310">
    <property type="component" value="Unassembled WGS sequence"/>
</dbReference>
<evidence type="ECO:0000313" key="2">
    <source>
        <dbReference type="EMBL" id="SEW19055.1"/>
    </source>
</evidence>
<dbReference type="Pfam" id="PF00027">
    <property type="entry name" value="cNMP_binding"/>
    <property type="match status" value="1"/>
</dbReference>
<evidence type="ECO:0000313" key="3">
    <source>
        <dbReference type="Proteomes" id="UP000199310"/>
    </source>
</evidence>
<evidence type="ECO:0000259" key="1">
    <source>
        <dbReference type="Pfam" id="PF00027"/>
    </source>
</evidence>
<feature type="domain" description="Cyclic nucleotide-binding" evidence="1">
    <location>
        <begin position="42"/>
        <end position="126"/>
    </location>
</feature>
<dbReference type="InterPro" id="IPR000595">
    <property type="entry name" value="cNMP-bd_dom"/>
</dbReference>
<proteinExistence type="predicted"/>
<keyword evidence="2" id="KW-0808">Transferase</keyword>
<gene>
    <name evidence="2" type="ORF">SAMN04488122_1058</name>
</gene>
<name>A0A1I0PWV3_9BACT</name>
<dbReference type="InterPro" id="IPR014710">
    <property type="entry name" value="RmlC-like_jellyroll"/>
</dbReference>
<dbReference type="SUPFAM" id="SSF51206">
    <property type="entry name" value="cAMP-binding domain-like"/>
    <property type="match status" value="1"/>
</dbReference>
<dbReference type="GO" id="GO:0016301">
    <property type="term" value="F:kinase activity"/>
    <property type="evidence" value="ECO:0007669"/>
    <property type="project" value="UniProtKB-KW"/>
</dbReference>
<keyword evidence="3" id="KW-1185">Reference proteome</keyword>
<protein>
    <submittedName>
        <fullName evidence="2">cAMP-binding domain of CRP or a regulatory subunit of cAMP-dependent protein kinases</fullName>
    </submittedName>
</protein>
<organism evidence="2 3">
    <name type="scientific">Chitinophaga arvensicola</name>
    <dbReference type="NCBI Taxonomy" id="29529"/>
    <lineage>
        <taxon>Bacteria</taxon>
        <taxon>Pseudomonadati</taxon>
        <taxon>Bacteroidota</taxon>
        <taxon>Chitinophagia</taxon>
        <taxon>Chitinophagales</taxon>
        <taxon>Chitinophagaceae</taxon>
        <taxon>Chitinophaga</taxon>
    </lineage>
</organism>
<dbReference type="Gene3D" id="2.60.120.10">
    <property type="entry name" value="Jelly Rolls"/>
    <property type="match status" value="1"/>
</dbReference>
<dbReference type="STRING" id="29529.SAMN04488122_1058"/>
<accession>A0A1I0PWV3</accession>